<dbReference type="InterPro" id="IPR003805">
    <property type="entry name" value="CobS"/>
</dbReference>
<gene>
    <name evidence="19 20" type="primary">cobS</name>
    <name evidence="20" type="ORF">FPZ52_07935</name>
</gene>
<evidence type="ECO:0000256" key="17">
    <source>
        <dbReference type="ARBA" id="ARBA00048623"/>
    </source>
</evidence>
<dbReference type="EC" id="2.7.8.26" evidence="5 19"/>
<evidence type="ECO:0000256" key="6">
    <source>
        <dbReference type="ARBA" id="ARBA00015850"/>
    </source>
</evidence>
<evidence type="ECO:0000256" key="4">
    <source>
        <dbReference type="ARBA" id="ARBA00010561"/>
    </source>
</evidence>
<evidence type="ECO:0000256" key="7">
    <source>
        <dbReference type="ARBA" id="ARBA00022475"/>
    </source>
</evidence>
<comment type="cofactor">
    <cofactor evidence="1 19">
        <name>Mg(2+)</name>
        <dbReference type="ChEBI" id="CHEBI:18420"/>
    </cofactor>
</comment>
<accession>A0A5B8J4U0</accession>
<evidence type="ECO:0000256" key="13">
    <source>
        <dbReference type="ARBA" id="ARBA00023136"/>
    </source>
</evidence>
<dbReference type="GO" id="GO:0005886">
    <property type="term" value="C:plasma membrane"/>
    <property type="evidence" value="ECO:0007669"/>
    <property type="project" value="UniProtKB-SubCell"/>
</dbReference>
<keyword evidence="8 19" id="KW-0169">Cobalamin biosynthesis</keyword>
<evidence type="ECO:0000256" key="2">
    <source>
        <dbReference type="ARBA" id="ARBA00004651"/>
    </source>
</evidence>
<evidence type="ECO:0000256" key="19">
    <source>
        <dbReference type="HAMAP-Rule" id="MF_00719"/>
    </source>
</evidence>
<evidence type="ECO:0000313" key="21">
    <source>
        <dbReference type="Proteomes" id="UP000318483"/>
    </source>
</evidence>
<dbReference type="AlphaFoldDB" id="A0A5B8J4U0"/>
<comment type="similarity">
    <text evidence="4 19">Belongs to the CobS family.</text>
</comment>
<keyword evidence="12 19" id="KW-1133">Transmembrane helix</keyword>
<dbReference type="Pfam" id="PF02654">
    <property type="entry name" value="CobS"/>
    <property type="match status" value="1"/>
</dbReference>
<comment type="function">
    <text evidence="14 19">Joins adenosylcobinamide-GDP and alpha-ribazole to generate adenosylcobalamin (Ado-cobalamin). Also synthesizes adenosylcobalamin 5'-phosphate from adenosylcobinamide-GDP and alpha-ribazole 5'-phosphate.</text>
</comment>
<keyword evidence="7 19" id="KW-1003">Cell membrane</keyword>
<dbReference type="GO" id="GO:0009236">
    <property type="term" value="P:cobalamin biosynthetic process"/>
    <property type="evidence" value="ECO:0007669"/>
    <property type="project" value="UniProtKB-UniRule"/>
</dbReference>
<keyword evidence="21" id="KW-1185">Reference proteome</keyword>
<evidence type="ECO:0000256" key="3">
    <source>
        <dbReference type="ARBA" id="ARBA00004663"/>
    </source>
</evidence>
<dbReference type="EMBL" id="CP042261">
    <property type="protein sequence ID" value="QDY69557.1"/>
    <property type="molecule type" value="Genomic_DNA"/>
</dbReference>
<dbReference type="HAMAP" id="MF_00719">
    <property type="entry name" value="CobS"/>
    <property type="match status" value="1"/>
</dbReference>
<dbReference type="GO" id="GO:0051073">
    <property type="term" value="F:adenosylcobinamide-GDP ribazoletransferase activity"/>
    <property type="evidence" value="ECO:0007669"/>
    <property type="project" value="UniProtKB-UniRule"/>
</dbReference>
<reference evidence="20 21" key="1">
    <citation type="submission" date="2019-07" db="EMBL/GenBank/DDBJ databases">
        <title>Litoreibacter alkalisoli sp. nov., isolated from saline-alkaline soil.</title>
        <authorList>
            <person name="Wang S."/>
            <person name="Xu L."/>
            <person name="Xing Y.-T."/>
            <person name="Sun J.-Q."/>
        </authorList>
    </citation>
    <scope>NUCLEOTIDE SEQUENCE [LARGE SCALE GENOMIC DNA]</scope>
    <source>
        <strain evidence="20 21">LN3S51</strain>
    </source>
</reference>
<evidence type="ECO:0000313" key="20">
    <source>
        <dbReference type="EMBL" id="QDY69557.1"/>
    </source>
</evidence>
<evidence type="ECO:0000256" key="18">
    <source>
        <dbReference type="ARBA" id="ARBA00049504"/>
    </source>
</evidence>
<evidence type="ECO:0000256" key="16">
    <source>
        <dbReference type="ARBA" id="ARBA00032853"/>
    </source>
</evidence>
<evidence type="ECO:0000256" key="11">
    <source>
        <dbReference type="ARBA" id="ARBA00022842"/>
    </source>
</evidence>
<keyword evidence="11 19" id="KW-0460">Magnesium</keyword>
<dbReference type="KEGG" id="lit:FPZ52_07935"/>
<feature type="transmembrane region" description="Helical" evidence="19">
    <location>
        <begin position="182"/>
        <end position="200"/>
    </location>
</feature>
<evidence type="ECO:0000256" key="15">
    <source>
        <dbReference type="ARBA" id="ARBA00032605"/>
    </source>
</evidence>
<keyword evidence="9 19" id="KW-0808">Transferase</keyword>
<dbReference type="RefSeq" id="WP_146364935.1">
    <property type="nucleotide sequence ID" value="NZ_CP042261.1"/>
</dbReference>
<proteinExistence type="inferred from homology"/>
<evidence type="ECO:0000256" key="12">
    <source>
        <dbReference type="ARBA" id="ARBA00022989"/>
    </source>
</evidence>
<evidence type="ECO:0000256" key="10">
    <source>
        <dbReference type="ARBA" id="ARBA00022692"/>
    </source>
</evidence>
<keyword evidence="10 19" id="KW-0812">Transmembrane</keyword>
<dbReference type="GO" id="GO:0008818">
    <property type="term" value="F:cobalamin 5'-phosphate synthase activity"/>
    <property type="evidence" value="ECO:0007669"/>
    <property type="project" value="UniProtKB-UniRule"/>
</dbReference>
<sequence length="256" mass="26987">MMPDAATLRTRLVLAMQFLTRLPVKGPYDFDPEEMVRATRHFPVIGALIGTITALTYMLGLCGLPPLVAAILATGLTIIVTGGLHEDGLADFADGLGGGRDRDSRLQIMRDSRIGTHGALALGIIVSLHVAALAGLSASQAALGLVTAHLLGRVAMVHMMKTQPYARRTGAAAFAADGLDDTTYRIACLWAALALLLILIADGFGMALMALFCVALPQWVIGRIARSRLEGYTGDVLGAVQQSTTAAVLIGFLAWH</sequence>
<dbReference type="PANTHER" id="PTHR34148">
    <property type="entry name" value="ADENOSYLCOBINAMIDE-GDP RIBAZOLETRANSFERASE"/>
    <property type="match status" value="1"/>
</dbReference>
<dbReference type="OrthoDB" id="9794626at2"/>
<dbReference type="PANTHER" id="PTHR34148:SF1">
    <property type="entry name" value="ADENOSYLCOBINAMIDE-GDP RIBAZOLETRANSFERASE"/>
    <property type="match status" value="1"/>
</dbReference>
<dbReference type="Proteomes" id="UP000318483">
    <property type="component" value="Chromosome"/>
</dbReference>
<evidence type="ECO:0000256" key="14">
    <source>
        <dbReference type="ARBA" id="ARBA00025228"/>
    </source>
</evidence>
<comment type="subcellular location">
    <subcellularLocation>
        <location evidence="2 19">Cell membrane</location>
        <topology evidence="2 19">Multi-pass membrane protein</topology>
    </subcellularLocation>
</comment>
<comment type="caution">
    <text evidence="19">Lacks conserved residue(s) required for the propagation of feature annotation.</text>
</comment>
<name>A0A5B8J4U0_9RHOB</name>
<protein>
    <recommendedName>
        <fullName evidence="6 19">Adenosylcobinamide-GDP ribazoletransferase</fullName>
        <ecNumber evidence="5 19">2.7.8.26</ecNumber>
    </recommendedName>
    <alternativeName>
        <fullName evidence="16 19">Cobalamin synthase</fullName>
    </alternativeName>
    <alternativeName>
        <fullName evidence="15 19">Cobalamin-5'-phosphate synthase</fullName>
    </alternativeName>
</protein>
<dbReference type="NCBIfam" id="TIGR00317">
    <property type="entry name" value="cobS"/>
    <property type="match status" value="1"/>
</dbReference>
<comment type="catalytic activity">
    <reaction evidence="18 19">
        <text>alpha-ribazole 5'-phosphate + adenosylcob(III)inamide-GDP = adenosylcob(III)alamin 5'-phosphate + GMP + H(+)</text>
        <dbReference type="Rhea" id="RHEA:23560"/>
        <dbReference type="ChEBI" id="CHEBI:15378"/>
        <dbReference type="ChEBI" id="CHEBI:57918"/>
        <dbReference type="ChEBI" id="CHEBI:58115"/>
        <dbReference type="ChEBI" id="CHEBI:60487"/>
        <dbReference type="ChEBI" id="CHEBI:60493"/>
        <dbReference type="EC" id="2.7.8.26"/>
    </reaction>
</comment>
<comment type="catalytic activity">
    <reaction evidence="17 19">
        <text>alpha-ribazole + adenosylcob(III)inamide-GDP = adenosylcob(III)alamin + GMP + H(+)</text>
        <dbReference type="Rhea" id="RHEA:16049"/>
        <dbReference type="ChEBI" id="CHEBI:10329"/>
        <dbReference type="ChEBI" id="CHEBI:15378"/>
        <dbReference type="ChEBI" id="CHEBI:18408"/>
        <dbReference type="ChEBI" id="CHEBI:58115"/>
        <dbReference type="ChEBI" id="CHEBI:60487"/>
        <dbReference type="EC" id="2.7.8.26"/>
    </reaction>
</comment>
<dbReference type="UniPathway" id="UPA00148">
    <property type="reaction ID" value="UER00238"/>
</dbReference>
<evidence type="ECO:0000256" key="5">
    <source>
        <dbReference type="ARBA" id="ARBA00013200"/>
    </source>
</evidence>
<feature type="transmembrane region" description="Helical" evidence="19">
    <location>
        <begin position="66"/>
        <end position="84"/>
    </location>
</feature>
<evidence type="ECO:0000256" key="8">
    <source>
        <dbReference type="ARBA" id="ARBA00022573"/>
    </source>
</evidence>
<evidence type="ECO:0000256" key="1">
    <source>
        <dbReference type="ARBA" id="ARBA00001946"/>
    </source>
</evidence>
<comment type="pathway">
    <text evidence="3 19">Cofactor biosynthesis; adenosylcobalamin biosynthesis; adenosylcobalamin from cob(II)yrinate a,c-diamide: step 7/7.</text>
</comment>
<organism evidence="20 21">
    <name type="scientific">Qingshengfaniella alkalisoli</name>
    <dbReference type="NCBI Taxonomy" id="2599296"/>
    <lineage>
        <taxon>Bacteria</taxon>
        <taxon>Pseudomonadati</taxon>
        <taxon>Pseudomonadota</taxon>
        <taxon>Alphaproteobacteria</taxon>
        <taxon>Rhodobacterales</taxon>
        <taxon>Paracoccaceae</taxon>
        <taxon>Qingshengfaniella</taxon>
    </lineage>
</organism>
<keyword evidence="13 19" id="KW-0472">Membrane</keyword>
<evidence type="ECO:0000256" key="9">
    <source>
        <dbReference type="ARBA" id="ARBA00022679"/>
    </source>
</evidence>